<organism evidence="1 2">
    <name type="scientific">Tigriopus californicus</name>
    <name type="common">Marine copepod</name>
    <dbReference type="NCBI Taxonomy" id="6832"/>
    <lineage>
        <taxon>Eukaryota</taxon>
        <taxon>Metazoa</taxon>
        <taxon>Ecdysozoa</taxon>
        <taxon>Arthropoda</taxon>
        <taxon>Crustacea</taxon>
        <taxon>Multicrustacea</taxon>
        <taxon>Hexanauplia</taxon>
        <taxon>Copepoda</taxon>
        <taxon>Harpacticoida</taxon>
        <taxon>Harpacticidae</taxon>
        <taxon>Tigriopus</taxon>
    </lineage>
</organism>
<protein>
    <submittedName>
        <fullName evidence="1">Uncharacterized protein</fullName>
    </submittedName>
</protein>
<proteinExistence type="predicted"/>
<keyword evidence="2" id="KW-1185">Reference proteome</keyword>
<evidence type="ECO:0000313" key="1">
    <source>
        <dbReference type="EMBL" id="TRY80321.1"/>
    </source>
</evidence>
<dbReference type="AlphaFoldDB" id="A0A553PRN0"/>
<reference evidence="1 2" key="1">
    <citation type="journal article" date="2018" name="Nat. Ecol. Evol.">
        <title>Genomic signatures of mitonuclear coevolution across populations of Tigriopus californicus.</title>
        <authorList>
            <person name="Barreto F.S."/>
            <person name="Watson E.T."/>
            <person name="Lima T.G."/>
            <person name="Willett C.S."/>
            <person name="Edmands S."/>
            <person name="Li W."/>
            <person name="Burton R.S."/>
        </authorList>
    </citation>
    <scope>NUCLEOTIDE SEQUENCE [LARGE SCALE GENOMIC DNA]</scope>
    <source>
        <strain evidence="1 2">San Diego</strain>
    </source>
</reference>
<gene>
    <name evidence="1" type="ORF">TCAL_11744</name>
</gene>
<dbReference type="EMBL" id="VCGU01000001">
    <property type="protein sequence ID" value="TRY80321.1"/>
    <property type="molecule type" value="Genomic_DNA"/>
</dbReference>
<accession>A0A553PRN0</accession>
<evidence type="ECO:0000313" key="2">
    <source>
        <dbReference type="Proteomes" id="UP000318571"/>
    </source>
</evidence>
<comment type="caution">
    <text evidence="1">The sequence shown here is derived from an EMBL/GenBank/DDBJ whole genome shotgun (WGS) entry which is preliminary data.</text>
</comment>
<name>A0A553PRN0_TIGCA</name>
<sequence>MGTVINVTLLFLAVFLSPALWIRYRTLPVFEQTEPWFHLSNVWTESELDSLQDLVRSQKVLKTAAEDFTNAVVLIDQPLTPEGLCPHRFLVERNGRCVFPSRVDMASHYMFTGGRYGAKEKFTQMVNNIQTFQNHIFGDDLKRPELKSLFESKDYLHAAKTVCGPNYPVIDHGANRFNLPQWLLLAMAGSGLWADQAMPQVQGVAYLHLNETINGGSFFLYPDGPGGPVTSFPSNANTGSVLDGIKVIHGVNRFMPGRVAPNIGKRVAKLVLDEGSQDTWTLVNEDQEVLGKYNMNELRITLVWRSLCFESEEQRSQWNPKSSTFAAEDALQALEKDLRKRNVLAQDQARPEMLDFALMLIKEYIKYPIDNFENAWFPLNYCVLPNATTNKFLKNIFEMFVQAFC</sequence>
<dbReference type="Proteomes" id="UP000318571">
    <property type="component" value="Chromosome 12"/>
</dbReference>